<feature type="region of interest" description="Disordered" evidence="2">
    <location>
        <begin position="351"/>
        <end position="375"/>
    </location>
</feature>
<evidence type="ECO:0000256" key="1">
    <source>
        <dbReference type="PIRSR" id="PIRSR640198-2"/>
    </source>
</evidence>
<dbReference type="GeneID" id="302271546"/>
<dbReference type="GO" id="GO:0005524">
    <property type="term" value="F:ATP binding"/>
    <property type="evidence" value="ECO:0007669"/>
    <property type="project" value="UniProtKB-KW"/>
</dbReference>
<keyword evidence="1" id="KW-0547">Nucleotide-binding</keyword>
<dbReference type="AlphaFoldDB" id="A0A378UC60"/>
<feature type="compositionally biased region" description="Basic and acidic residues" evidence="2">
    <location>
        <begin position="364"/>
        <end position="375"/>
    </location>
</feature>
<evidence type="ECO:0000256" key="2">
    <source>
        <dbReference type="SAM" id="MobiDB-lite"/>
    </source>
</evidence>
<sequence length="375" mass="43043">MTEVTPQEFLESYPKNPIPYNEDKLIYKPIFSKDQLDYLEALNKYSNSNALLSPRNIEMFSIEFAYTSALLEGNTYSPVEAELLLTKDKIGGQKNLKETLMLKNMHESFDYLVQEVAETKKDAVEGSLNTRPFTYLVKNAHAIASKNLLEEEEMGSVRNSVIFIGFCSYVPSSIPQQLEIGLETIAKEYEKIENPFEKAVYAHQNLSYLQYFIDHNKRTARNMCAYTLMAADKMPVMFTERSVEEYAKAMTHYYESEPADYSKFAEYFIASYERVCSRMNAYAVEQAREDTGYLPSIPSQEQIKVEAYERLILELNKYNPEQAQQTLTKLKELLPDIVSGKIELPNIPTVSKNPEVDIPTSQDLNKEINTDKGLQ</sequence>
<organism evidence="4 5">
    <name type="scientific">Moraxella lacunata</name>
    <dbReference type="NCBI Taxonomy" id="477"/>
    <lineage>
        <taxon>Bacteria</taxon>
        <taxon>Pseudomonadati</taxon>
        <taxon>Pseudomonadota</taxon>
        <taxon>Gammaproteobacteria</taxon>
        <taxon>Moraxellales</taxon>
        <taxon>Moraxellaceae</taxon>
        <taxon>Moraxella</taxon>
    </lineage>
</organism>
<dbReference type="PROSITE" id="PS51459">
    <property type="entry name" value="FIDO"/>
    <property type="match status" value="1"/>
</dbReference>
<keyword evidence="1" id="KW-0067">ATP-binding</keyword>
<feature type="domain" description="Fido" evidence="3">
    <location>
        <begin position="132"/>
        <end position="270"/>
    </location>
</feature>
<evidence type="ECO:0000259" key="3">
    <source>
        <dbReference type="PROSITE" id="PS51459"/>
    </source>
</evidence>
<evidence type="ECO:0000313" key="5">
    <source>
        <dbReference type="Proteomes" id="UP000254107"/>
    </source>
</evidence>
<reference evidence="4 5" key="1">
    <citation type="submission" date="2018-06" db="EMBL/GenBank/DDBJ databases">
        <authorList>
            <consortium name="Pathogen Informatics"/>
            <person name="Doyle S."/>
        </authorList>
    </citation>
    <scope>NUCLEOTIDE SEQUENCE [LARGE SCALE GENOMIC DNA]</scope>
    <source>
        <strain evidence="4 5">NCTC7911</strain>
    </source>
</reference>
<dbReference type="RefSeq" id="WP_115248459.1">
    <property type="nucleotide sequence ID" value="NZ_UGQC01000005.1"/>
</dbReference>
<proteinExistence type="predicted"/>
<dbReference type="Gene3D" id="1.10.3290.10">
    <property type="entry name" value="Fido-like domain"/>
    <property type="match status" value="1"/>
</dbReference>
<dbReference type="InterPro" id="IPR040198">
    <property type="entry name" value="Fido_containing"/>
</dbReference>
<name>A0A378UC60_MORLA</name>
<dbReference type="Pfam" id="PF02661">
    <property type="entry name" value="Fic"/>
    <property type="match status" value="1"/>
</dbReference>
<feature type="binding site" evidence="1">
    <location>
        <begin position="214"/>
        <end position="221"/>
    </location>
    <ligand>
        <name>ATP</name>
        <dbReference type="ChEBI" id="CHEBI:30616"/>
    </ligand>
</feature>
<evidence type="ECO:0000313" key="4">
    <source>
        <dbReference type="EMBL" id="STZ74907.1"/>
    </source>
</evidence>
<dbReference type="InterPro" id="IPR003812">
    <property type="entry name" value="Fido"/>
</dbReference>
<dbReference type="PANTHER" id="PTHR13504">
    <property type="entry name" value="FIDO DOMAIN-CONTAINING PROTEIN DDB_G0283145"/>
    <property type="match status" value="1"/>
</dbReference>
<gene>
    <name evidence="4" type="ORF">NCTC7911_03088</name>
</gene>
<dbReference type="Proteomes" id="UP000254107">
    <property type="component" value="Unassembled WGS sequence"/>
</dbReference>
<dbReference type="SUPFAM" id="SSF140931">
    <property type="entry name" value="Fic-like"/>
    <property type="match status" value="1"/>
</dbReference>
<dbReference type="EMBL" id="UGQC01000005">
    <property type="protein sequence ID" value="STZ74907.1"/>
    <property type="molecule type" value="Genomic_DNA"/>
</dbReference>
<accession>A0A378UC60</accession>
<dbReference type="PANTHER" id="PTHR13504:SF38">
    <property type="entry name" value="FIDO DOMAIN-CONTAINING PROTEIN"/>
    <property type="match status" value="1"/>
</dbReference>
<protein>
    <submittedName>
        <fullName evidence="4">Fic/DOC family</fullName>
    </submittedName>
</protein>
<keyword evidence="5" id="KW-1185">Reference proteome</keyword>
<dbReference type="InterPro" id="IPR036597">
    <property type="entry name" value="Fido-like_dom_sf"/>
</dbReference>